<evidence type="ECO:0000313" key="3">
    <source>
        <dbReference type="Proteomes" id="UP000078428"/>
    </source>
</evidence>
<proteinExistence type="predicted"/>
<name>A0A178M8U6_9PROT</name>
<gene>
    <name evidence="2" type="ORF">A6A04_21100</name>
</gene>
<protein>
    <recommendedName>
        <fullName evidence="1">Helix-turn-helix domain-containing protein</fullName>
    </recommendedName>
</protein>
<accession>A0A178M8U6</accession>
<dbReference type="Proteomes" id="UP000078428">
    <property type="component" value="Unassembled WGS sequence"/>
</dbReference>
<dbReference type="AlphaFoldDB" id="A0A178M8U6"/>
<dbReference type="EMBL" id="LWQT01000116">
    <property type="protein sequence ID" value="OAN44314.1"/>
    <property type="molecule type" value="Genomic_DNA"/>
</dbReference>
<keyword evidence="3" id="KW-1185">Reference proteome</keyword>
<dbReference type="GO" id="GO:0003677">
    <property type="term" value="F:DNA binding"/>
    <property type="evidence" value="ECO:0007669"/>
    <property type="project" value="InterPro"/>
</dbReference>
<dbReference type="InterPro" id="IPR041657">
    <property type="entry name" value="HTH_17"/>
</dbReference>
<organism evidence="2 3">
    <name type="scientific">Paramagnetospirillum marisnigri</name>
    <dbReference type="NCBI Taxonomy" id="1285242"/>
    <lineage>
        <taxon>Bacteria</taxon>
        <taxon>Pseudomonadati</taxon>
        <taxon>Pseudomonadota</taxon>
        <taxon>Alphaproteobacteria</taxon>
        <taxon>Rhodospirillales</taxon>
        <taxon>Magnetospirillaceae</taxon>
        <taxon>Paramagnetospirillum</taxon>
    </lineage>
</organism>
<sequence>MTTQNIFSQLSLGPTFSDHLIAVQFTENPAASFGTVTAIGAVVQMPRTTSAAFTYMTVRQAADELQVQRKTVYEWIKSGLVRAGILPGGTEYRIHRGDWANFLDSLFTQGVRPSARLPLKPPCATIEEGHGSSPRPQIKPDFFTLGAEGRRAGKAL</sequence>
<dbReference type="SUPFAM" id="SSF46955">
    <property type="entry name" value="Putative DNA-binding domain"/>
    <property type="match status" value="1"/>
</dbReference>
<dbReference type="InterPro" id="IPR010093">
    <property type="entry name" value="SinI_DNA-bd"/>
</dbReference>
<reference evidence="2 3" key="1">
    <citation type="submission" date="2016-04" db="EMBL/GenBank/DDBJ databases">
        <title>Draft genome sequence of freshwater magnetotactic bacteria Magnetospirillum marisnigri SP-1 and Magnetospirillum moscoviense BB-1.</title>
        <authorList>
            <person name="Koziaeva V."/>
            <person name="Dziuba M.V."/>
            <person name="Ivanov T.M."/>
            <person name="Kuznetsov B."/>
            <person name="Grouzdev D.S."/>
        </authorList>
    </citation>
    <scope>NUCLEOTIDE SEQUENCE [LARGE SCALE GENOMIC DNA]</scope>
    <source>
        <strain evidence="2 3">SP-1</strain>
    </source>
</reference>
<evidence type="ECO:0000259" key="1">
    <source>
        <dbReference type="Pfam" id="PF12728"/>
    </source>
</evidence>
<evidence type="ECO:0000313" key="2">
    <source>
        <dbReference type="EMBL" id="OAN44314.1"/>
    </source>
</evidence>
<feature type="domain" description="Helix-turn-helix" evidence="1">
    <location>
        <begin position="55"/>
        <end position="98"/>
    </location>
</feature>
<comment type="caution">
    <text evidence="2">The sequence shown here is derived from an EMBL/GenBank/DDBJ whole genome shotgun (WGS) entry which is preliminary data.</text>
</comment>
<dbReference type="Pfam" id="PF12728">
    <property type="entry name" value="HTH_17"/>
    <property type="match status" value="1"/>
</dbReference>
<dbReference type="NCBIfam" id="TIGR01764">
    <property type="entry name" value="excise"/>
    <property type="match status" value="1"/>
</dbReference>
<dbReference type="InterPro" id="IPR009061">
    <property type="entry name" value="DNA-bd_dom_put_sf"/>
</dbReference>